<evidence type="ECO:0000256" key="6">
    <source>
        <dbReference type="ARBA" id="ARBA00022806"/>
    </source>
</evidence>
<dbReference type="RefSeq" id="WP_115469076.1">
    <property type="nucleotide sequence ID" value="NZ_QKRA01000009.1"/>
</dbReference>
<evidence type="ECO:0000313" key="21">
    <source>
        <dbReference type="Proteomes" id="UP000254326"/>
    </source>
</evidence>
<evidence type="ECO:0000313" key="20">
    <source>
        <dbReference type="EMBL" id="RDL43125.1"/>
    </source>
</evidence>
<reference evidence="20 21" key="1">
    <citation type="submission" date="2018-06" db="EMBL/GenBank/DDBJ databases">
        <title>Marinomonas sp. YLB-05 draft genome sequence.</title>
        <authorList>
            <person name="Yu L."/>
            <person name="Tang X."/>
        </authorList>
    </citation>
    <scope>NUCLEOTIDE SEQUENCE [LARGE SCALE GENOMIC DNA]</scope>
    <source>
        <strain evidence="20 21">YLB-05</strain>
    </source>
</reference>
<evidence type="ECO:0000256" key="10">
    <source>
        <dbReference type="ARBA" id="ARBA00023125"/>
    </source>
</evidence>
<feature type="region of interest" description="Nuclease activity, interacts with RecD and RecA" evidence="15">
    <location>
        <begin position="928"/>
        <end position="1251"/>
    </location>
</feature>
<dbReference type="GO" id="GO:0016887">
    <property type="term" value="F:ATP hydrolysis activity"/>
    <property type="evidence" value="ECO:0007669"/>
    <property type="project" value="RHEA"/>
</dbReference>
<evidence type="ECO:0000256" key="12">
    <source>
        <dbReference type="ARBA" id="ARBA00023235"/>
    </source>
</evidence>
<comment type="miscellaneous">
    <text evidence="15">In the RecBCD complex, RecB has a slow 3'-5' helicase, an exonuclease activity and loads RecA onto ssDNA, RecD has a fast 5'-3' helicase activity, while RecC stimulates the ATPase and processivity of the RecB helicase and contributes to recognition of the Chi site.</text>
</comment>
<dbReference type="InterPro" id="IPR014016">
    <property type="entry name" value="UvrD-like_ATP-bd"/>
</dbReference>
<dbReference type="Pfam" id="PF12705">
    <property type="entry name" value="PDDEXK_1"/>
    <property type="match status" value="1"/>
</dbReference>
<dbReference type="Gene3D" id="1.10.486.10">
    <property type="entry name" value="PCRA, domain 4"/>
    <property type="match status" value="1"/>
</dbReference>
<keyword evidence="21" id="KW-1185">Reference proteome</keyword>
<feature type="binding site" evidence="15">
    <location>
        <position position="995"/>
    </location>
    <ligand>
        <name>Mg(2+)</name>
        <dbReference type="ChEBI" id="CHEBI:18420"/>
    </ligand>
</feature>
<evidence type="ECO:0000256" key="15">
    <source>
        <dbReference type="HAMAP-Rule" id="MF_01485"/>
    </source>
</evidence>
<dbReference type="EC" id="5.6.2.4" evidence="15"/>
<dbReference type="InterPro" id="IPR027417">
    <property type="entry name" value="P-loop_NTPase"/>
</dbReference>
<evidence type="ECO:0000256" key="17">
    <source>
        <dbReference type="SAM" id="MobiDB-lite"/>
    </source>
</evidence>
<dbReference type="Gene3D" id="3.90.320.10">
    <property type="match status" value="1"/>
</dbReference>
<feature type="region of interest" description="DNA-binding and helicase activity, interacts with RecC" evidence="15">
    <location>
        <begin position="1"/>
        <end position="912"/>
    </location>
</feature>
<feature type="region of interest" description="Disordered" evidence="17">
    <location>
        <begin position="960"/>
        <end position="980"/>
    </location>
</feature>
<evidence type="ECO:0000256" key="1">
    <source>
        <dbReference type="ARBA" id="ARBA00022722"/>
    </source>
</evidence>
<keyword evidence="3 15" id="KW-0547">Nucleotide-binding</keyword>
<dbReference type="PROSITE" id="PS51217">
    <property type="entry name" value="UVRD_HELICASE_CTER"/>
    <property type="match status" value="1"/>
</dbReference>
<evidence type="ECO:0000256" key="3">
    <source>
        <dbReference type="ARBA" id="ARBA00022741"/>
    </source>
</evidence>
<sequence>MSLTTHQLDPLTFPLTGSALIEASAGTGKTYTLALLYLRLVLKHGAEHSFTDHLLPPNILVVTFTKAATRELRDRIRARLVEAAECFRDSTDSSAADVHLQALKEAFDTEHDLKAAARRLDVAAEWMDEAAVSTIHSWCSRVLSEHAFYSGLSFQQTLLENEKPLIIQACEDYWREMVFTLDEPELRQVLKVFSAPNDLFKIVNNLIYQTHAIAPVDTNLTDALREIERDRQVMLKNLKEEVRSVLSTLIQGHEDASKNKLYKATSLNSKHRTTVFETLEHWTSAESESLSLLTPLFKAKSLAKIALLDTSHWFDQQNITIDRAAAKVLAQLQGAVDALPTPDEFLISHSAHWVAKRVEDEKNQRGVLSQNDLLNKLDQALQSEGGERLADVIRKQFPVALVDEFQDTDPVQYRIFNTIYNVAEPYPNTGFFMIGDPKQAIYRFRGADIFTYLSAKQDTGDRQYTLTHNFRSSPELVTRVNRFFEHAESAQPKGAFQFRSAAQNPIPFQSVQAGKKDTIELLINGQRHASQALWDLAVSDDQEGEASPKTPDRAKIAAAEIAHLLNLSQAGEATINLGNGARAIQPKDFAVLVNSGNEARKLRRALFELNVSSVYLSDASDVFDTDDAEDVLRVLRAMAEPFNSFHLRVALGSRLMGLSLAQLDRLNHDEVYWESFIECFRDYHTHWHEFGVMPTLHRFFTDQKVPERYLQAPNGERAVTDLFHISELLQQASETIQGQQALIHHLEQRISAEKSGEESTQQRLESDADLVQVVTVHKSKGLQYPLVMLPFLDYARPVKATDFPIDYHDEAGNLALTFNATTEQLEAADFERLAEDVRKIYVAMTRAICAQWVAIGGVTESDDDHGETSTSAAHRLVFGAGDPRAEKGQPISEMFAVVSPKLSVLPYQVELNSHYRAARVVDNLGIDPWWISSYSSLSFGGKEGEAVSQDAPSELPIDEQIYDDDADQASDSRRAESQKLMHRLPRGSHIGTFLHGVIEWAAEQRTLTSDGERLVGFAAAQADDALRMQMLEARCRKRGLAGFAPELSDWLQTFLNTRWHLSGFLEQPSVNFRFRDLSVNDMSVEMEFMFEANKVNTQRLDSLVRQYTWGGLERPAVNFQQLQGMFKGFIDLIAKVDGRYYVIDWKSNGLGTQDADYCFDNLREALLKKRYDLQYVLYLVALHRHLKDRIPKYDYDTHIGGAVYYFLRGFENPQTQGLIMDKPPKHLIETLDAMFSGRELSEAYQQELVYV</sequence>
<protein>
    <recommendedName>
        <fullName evidence="15">RecBCD enzyme subunit RecB</fullName>
        <ecNumber evidence="15">3.1.11.5</ecNumber>
        <ecNumber evidence="15">5.6.2.4</ecNumber>
    </recommendedName>
    <alternativeName>
        <fullName evidence="15">DNA 3'-5' helicase subunit RecB</fullName>
    </alternativeName>
    <alternativeName>
        <fullName evidence="15">Exonuclease V subunit RecB</fullName>
        <shortName evidence="15">ExoV subunit RecB</shortName>
    </alternativeName>
    <alternativeName>
        <fullName evidence="15">Helicase/nuclease RecBCD subunit RecB</fullName>
    </alternativeName>
</protein>
<dbReference type="InterPro" id="IPR014017">
    <property type="entry name" value="DNA_helicase_UvrD-like_C"/>
</dbReference>
<keyword evidence="1 15" id="KW-0540">Nuclease</keyword>
<dbReference type="GO" id="GO:0005524">
    <property type="term" value="F:ATP binding"/>
    <property type="evidence" value="ECO:0007669"/>
    <property type="project" value="UniProtKB-UniRule"/>
</dbReference>
<dbReference type="InterPro" id="IPR038726">
    <property type="entry name" value="PDDEXK_AddAB-type"/>
</dbReference>
<evidence type="ECO:0000256" key="13">
    <source>
        <dbReference type="ARBA" id="ARBA00034617"/>
    </source>
</evidence>
<keyword evidence="9 15" id="KW-0460">Magnesium</keyword>
<dbReference type="InterPro" id="IPR011335">
    <property type="entry name" value="Restrct_endonuc-II-like"/>
</dbReference>
<dbReference type="Gene3D" id="3.40.50.300">
    <property type="entry name" value="P-loop containing nucleotide triphosphate hydrolases"/>
    <property type="match status" value="2"/>
</dbReference>
<comment type="catalytic activity">
    <reaction evidence="14 15">
        <text>ATP + H2O = ADP + phosphate + H(+)</text>
        <dbReference type="Rhea" id="RHEA:13065"/>
        <dbReference type="ChEBI" id="CHEBI:15377"/>
        <dbReference type="ChEBI" id="CHEBI:15378"/>
        <dbReference type="ChEBI" id="CHEBI:30616"/>
        <dbReference type="ChEBI" id="CHEBI:43474"/>
        <dbReference type="ChEBI" id="CHEBI:456216"/>
        <dbReference type="EC" id="5.6.2.4"/>
    </reaction>
</comment>
<proteinExistence type="inferred from homology"/>
<evidence type="ECO:0000256" key="4">
    <source>
        <dbReference type="ARBA" id="ARBA00022763"/>
    </source>
</evidence>
<feature type="domain" description="UvrD-like helicase C-terminal" evidence="19">
    <location>
        <begin position="474"/>
        <end position="781"/>
    </location>
</feature>
<evidence type="ECO:0000256" key="14">
    <source>
        <dbReference type="ARBA" id="ARBA00048988"/>
    </source>
</evidence>
<comment type="caution">
    <text evidence="20">The sequence shown here is derived from an EMBL/GenBank/DDBJ whole genome shotgun (WGS) entry which is preliminary data.</text>
</comment>
<keyword evidence="2 15" id="KW-0479">Metal-binding</keyword>
<dbReference type="InterPro" id="IPR004586">
    <property type="entry name" value="RecB"/>
</dbReference>
<dbReference type="SUPFAM" id="SSF52980">
    <property type="entry name" value="Restriction endonuclease-like"/>
    <property type="match status" value="1"/>
</dbReference>
<dbReference type="AlphaFoldDB" id="A0A370U5T3"/>
<evidence type="ECO:0000256" key="5">
    <source>
        <dbReference type="ARBA" id="ARBA00022801"/>
    </source>
</evidence>
<feature type="compositionally biased region" description="Basic and acidic residues" evidence="17">
    <location>
        <begin position="970"/>
        <end position="979"/>
    </location>
</feature>
<feature type="active site" description="For nuclease activity" evidence="15">
    <location>
        <position position="1144"/>
    </location>
</feature>
<evidence type="ECO:0000256" key="8">
    <source>
        <dbReference type="ARBA" id="ARBA00022840"/>
    </source>
</evidence>
<dbReference type="GO" id="GO:0043138">
    <property type="term" value="F:3'-5' DNA helicase activity"/>
    <property type="evidence" value="ECO:0007669"/>
    <property type="project" value="UniProtKB-UniRule"/>
</dbReference>
<keyword evidence="7 15" id="KW-0269">Exonuclease</keyword>
<dbReference type="CDD" id="cd22352">
    <property type="entry name" value="RecB_C-like"/>
    <property type="match status" value="1"/>
</dbReference>
<evidence type="ECO:0000256" key="7">
    <source>
        <dbReference type="ARBA" id="ARBA00022839"/>
    </source>
</evidence>
<evidence type="ECO:0000256" key="9">
    <source>
        <dbReference type="ARBA" id="ARBA00022842"/>
    </source>
</evidence>
<accession>A0A370U5T3</accession>
<dbReference type="PROSITE" id="PS51198">
    <property type="entry name" value="UVRD_HELICASE_ATP_BIND"/>
    <property type="match status" value="1"/>
</dbReference>
<organism evidence="20 21">
    <name type="scientific">Marinomonas piezotolerans</name>
    <dbReference type="NCBI Taxonomy" id="2213058"/>
    <lineage>
        <taxon>Bacteria</taxon>
        <taxon>Pseudomonadati</taxon>
        <taxon>Pseudomonadota</taxon>
        <taxon>Gammaproteobacteria</taxon>
        <taxon>Oceanospirillales</taxon>
        <taxon>Oceanospirillaceae</taxon>
        <taxon>Marinomonas</taxon>
    </lineage>
</organism>
<feature type="binding site" evidence="15">
    <location>
        <position position="1144"/>
    </location>
    <ligand>
        <name>Mg(2+)</name>
        <dbReference type="ChEBI" id="CHEBI:18420"/>
    </ligand>
</feature>
<keyword evidence="12 15" id="KW-0413">Isomerase</keyword>
<dbReference type="NCBIfam" id="TIGR00609">
    <property type="entry name" value="recB"/>
    <property type="match status" value="1"/>
</dbReference>
<dbReference type="GO" id="GO:0005829">
    <property type="term" value="C:cytosol"/>
    <property type="evidence" value="ECO:0007669"/>
    <property type="project" value="TreeGrafter"/>
</dbReference>
<evidence type="ECO:0000259" key="19">
    <source>
        <dbReference type="PROSITE" id="PS51217"/>
    </source>
</evidence>
<dbReference type="Pfam" id="PF00580">
    <property type="entry name" value="UvrD-helicase"/>
    <property type="match status" value="1"/>
</dbReference>
<evidence type="ECO:0000256" key="2">
    <source>
        <dbReference type="ARBA" id="ARBA00022723"/>
    </source>
</evidence>
<keyword evidence="11 15" id="KW-0234">DNA repair</keyword>
<comment type="function">
    <text evidence="15">A helicase/nuclease that prepares dsDNA breaks (DSB) for recombinational DNA repair. Binds to DSBs and unwinds DNA via a highly rapid and processive ATP-dependent bidirectional helicase activity. Unwinds dsDNA until it encounters a Chi (crossover hotspot instigator) sequence from the 3' direction. Cuts ssDNA a few nucleotides 3' to the Chi site. The properties and activities of the enzyme are changed at Chi. The Chi-altered holoenzyme produces a long 3'-ssDNA overhang and facilitates RecA-binding to the ssDNA for homologous DNA recombination and repair. Holoenzyme degrades any linearized DNA that is unable to undergo homologous recombination. In the holoenzyme this subunit contributes ATPase, 3'-5' helicase, exonuclease activity and loads RecA onto ssDNA.</text>
</comment>
<dbReference type="HAMAP" id="MF_01485">
    <property type="entry name" value="RecB"/>
    <property type="match status" value="1"/>
</dbReference>
<dbReference type="EC" id="3.1.11.5" evidence="15"/>
<evidence type="ECO:0000256" key="11">
    <source>
        <dbReference type="ARBA" id="ARBA00023204"/>
    </source>
</evidence>
<dbReference type="InterPro" id="IPR011604">
    <property type="entry name" value="PDDEXK-like_dom_sf"/>
</dbReference>
<dbReference type="EMBL" id="QKRA01000009">
    <property type="protein sequence ID" value="RDL43125.1"/>
    <property type="molecule type" value="Genomic_DNA"/>
</dbReference>
<comment type="similarity">
    <text evidence="15">Belongs to the helicase family. UvrD subfamily.</text>
</comment>
<dbReference type="Gene3D" id="1.10.3170.10">
    <property type="entry name" value="Recbcd, chain B, domain 2"/>
    <property type="match status" value="1"/>
</dbReference>
<keyword evidence="10 15" id="KW-0238">DNA-binding</keyword>
<comment type="catalytic activity">
    <reaction evidence="15">
        <text>Exonucleolytic cleavage (in the presence of ATP) in either 5'- to 3'- or 3'- to 5'-direction to yield 5'-phosphooligonucleotides.</text>
        <dbReference type="EC" id="3.1.11.5"/>
    </reaction>
</comment>
<evidence type="ECO:0000259" key="18">
    <source>
        <dbReference type="PROSITE" id="PS51198"/>
    </source>
</evidence>
<feature type="domain" description="UvrD-like helicase ATP-binding" evidence="18">
    <location>
        <begin position="2"/>
        <end position="473"/>
    </location>
</feature>
<dbReference type="PANTHER" id="PTHR11070">
    <property type="entry name" value="UVRD / RECB / PCRA DNA HELICASE FAMILY MEMBER"/>
    <property type="match status" value="1"/>
</dbReference>
<dbReference type="GO" id="GO:0000287">
    <property type="term" value="F:magnesium ion binding"/>
    <property type="evidence" value="ECO:0007669"/>
    <property type="project" value="UniProtKB-UniRule"/>
</dbReference>
<keyword evidence="6 15" id="KW-0347">Helicase</keyword>
<evidence type="ECO:0000256" key="16">
    <source>
        <dbReference type="PROSITE-ProRule" id="PRU00560"/>
    </source>
</evidence>
<dbReference type="PANTHER" id="PTHR11070:SF23">
    <property type="entry name" value="RECBCD ENZYME SUBUNIT RECB"/>
    <property type="match status" value="1"/>
</dbReference>
<feature type="binding site" evidence="15">
    <location>
        <position position="1131"/>
    </location>
    <ligand>
        <name>Mg(2+)</name>
        <dbReference type="ChEBI" id="CHEBI:18420"/>
    </ligand>
</feature>
<keyword evidence="8 15" id="KW-0067">ATP-binding</keyword>
<feature type="binding site" evidence="16">
    <location>
        <begin position="23"/>
        <end position="30"/>
    </location>
    <ligand>
        <name>ATP</name>
        <dbReference type="ChEBI" id="CHEBI:30616"/>
    </ligand>
</feature>
<comment type="cofactor">
    <cofactor evidence="15">
        <name>Mg(2+)</name>
        <dbReference type="ChEBI" id="CHEBI:18420"/>
    </cofactor>
    <text evidence="15">Binds 1 Mg(2+) ion per subunit.</text>
</comment>
<comment type="subunit">
    <text evidence="15">Heterotrimer of RecB, RecC and RecD. All subunits contribute to DNA-binding. Interacts with RecA.</text>
</comment>
<dbReference type="GO" id="GO:0008854">
    <property type="term" value="F:exodeoxyribonuclease V activity"/>
    <property type="evidence" value="ECO:0007669"/>
    <property type="project" value="UniProtKB-EC"/>
</dbReference>
<comment type="catalytic activity">
    <reaction evidence="13 15">
        <text>Couples ATP hydrolysis with the unwinding of duplex DNA by translocating in the 3'-5' direction.</text>
        <dbReference type="EC" id="5.6.2.4"/>
    </reaction>
</comment>
<dbReference type="InterPro" id="IPR000212">
    <property type="entry name" value="DNA_helicase_UvrD/REP"/>
</dbReference>
<name>A0A370U5T3_9GAMM</name>
<dbReference type="Pfam" id="PF13361">
    <property type="entry name" value="UvrD_C"/>
    <property type="match status" value="1"/>
</dbReference>
<gene>
    <name evidence="15 20" type="primary">recB</name>
    <name evidence="20" type="ORF">DN730_15570</name>
</gene>
<comment type="domain">
    <text evidence="15">The N-terminal DNA-binding domain is a ssDNA-dependent ATPase and has ATP-dependent 3'-5' helicase function. This domain interacts with RecC.</text>
</comment>
<dbReference type="GO" id="GO:0000724">
    <property type="term" value="P:double-strand break repair via homologous recombination"/>
    <property type="evidence" value="ECO:0007669"/>
    <property type="project" value="UniProtKB-UniRule"/>
</dbReference>
<dbReference type="SUPFAM" id="SSF52540">
    <property type="entry name" value="P-loop containing nucleoside triphosphate hydrolases"/>
    <property type="match status" value="1"/>
</dbReference>
<dbReference type="OrthoDB" id="9810135at2"/>
<dbReference type="GO" id="GO:0003677">
    <property type="term" value="F:DNA binding"/>
    <property type="evidence" value="ECO:0007669"/>
    <property type="project" value="UniProtKB-UniRule"/>
</dbReference>
<comment type="domain">
    <text evidence="15">The C-terminal domain has nuclease activity and interacts with RecD. It interacts with RecA, facilitating its loading onto ssDNA.</text>
</comment>
<dbReference type="Proteomes" id="UP000254326">
    <property type="component" value="Unassembled WGS sequence"/>
</dbReference>
<keyword evidence="4 15" id="KW-0227">DNA damage</keyword>
<keyword evidence="5 15" id="KW-0378">Hydrolase</keyword>
<dbReference type="GO" id="GO:0009338">
    <property type="term" value="C:exodeoxyribonuclease V complex"/>
    <property type="evidence" value="ECO:0007669"/>
    <property type="project" value="TreeGrafter"/>
</dbReference>